<organism evidence="1 2">
    <name type="scientific">Mauremys mutica</name>
    <name type="common">yellowpond turtle</name>
    <dbReference type="NCBI Taxonomy" id="74926"/>
    <lineage>
        <taxon>Eukaryota</taxon>
        <taxon>Metazoa</taxon>
        <taxon>Chordata</taxon>
        <taxon>Craniata</taxon>
        <taxon>Vertebrata</taxon>
        <taxon>Euteleostomi</taxon>
        <taxon>Archelosauria</taxon>
        <taxon>Testudinata</taxon>
        <taxon>Testudines</taxon>
        <taxon>Cryptodira</taxon>
        <taxon>Durocryptodira</taxon>
        <taxon>Testudinoidea</taxon>
        <taxon>Geoemydidae</taxon>
        <taxon>Geoemydinae</taxon>
        <taxon>Mauremys</taxon>
    </lineage>
</organism>
<dbReference type="AlphaFoldDB" id="A0A9D3WMZ2"/>
<dbReference type="Proteomes" id="UP000827986">
    <property type="component" value="Unassembled WGS sequence"/>
</dbReference>
<gene>
    <name evidence="1" type="ORF">KIL84_016026</name>
</gene>
<proteinExistence type="predicted"/>
<sequence length="119" mass="13666">MEAGYGDEDNGILGRGKEEGIGYIQMSVERSSHNGLDFQFNGKKKLDNQYETVDNVHYELFAKKKINEKLPPTMDSFGQHLKRANLQSDMWKHATIQHLQVSLVNNCWLRIAWDNLGLT</sequence>
<name>A0A9D3WMZ2_9SAUR</name>
<evidence type="ECO:0000313" key="1">
    <source>
        <dbReference type="EMBL" id="KAH1166854.1"/>
    </source>
</evidence>
<protein>
    <submittedName>
        <fullName evidence="1">Uncharacterized protein</fullName>
    </submittedName>
</protein>
<keyword evidence="2" id="KW-1185">Reference proteome</keyword>
<dbReference type="EMBL" id="JAHDVG010000487">
    <property type="protein sequence ID" value="KAH1166854.1"/>
    <property type="molecule type" value="Genomic_DNA"/>
</dbReference>
<evidence type="ECO:0000313" key="2">
    <source>
        <dbReference type="Proteomes" id="UP000827986"/>
    </source>
</evidence>
<comment type="caution">
    <text evidence="1">The sequence shown here is derived from an EMBL/GenBank/DDBJ whole genome shotgun (WGS) entry which is preliminary data.</text>
</comment>
<reference evidence="1" key="1">
    <citation type="submission" date="2021-09" db="EMBL/GenBank/DDBJ databases">
        <title>The genome of Mauremys mutica provides insights into the evolution of semi-aquatic lifestyle.</title>
        <authorList>
            <person name="Gong S."/>
            <person name="Gao Y."/>
        </authorList>
    </citation>
    <scope>NUCLEOTIDE SEQUENCE</scope>
    <source>
        <strain evidence="1">MM-2020</strain>
        <tissue evidence="1">Muscle</tissue>
    </source>
</reference>
<accession>A0A9D3WMZ2</accession>